<gene>
    <name evidence="3" type="ORF">UT17_C0004G0170</name>
</gene>
<dbReference type="InterPro" id="IPR001296">
    <property type="entry name" value="Glyco_trans_1"/>
</dbReference>
<keyword evidence="1 3" id="KW-0808">Transferase</keyword>
<feature type="domain" description="Glycosyl transferase family 1" evidence="2">
    <location>
        <begin position="174"/>
        <end position="337"/>
    </location>
</feature>
<dbReference type="GO" id="GO:0016757">
    <property type="term" value="F:glycosyltransferase activity"/>
    <property type="evidence" value="ECO:0007669"/>
    <property type="project" value="InterPro"/>
</dbReference>
<dbReference type="AlphaFoldDB" id="A0A0G0LLA7"/>
<name>A0A0G0LLA7_9BACT</name>
<comment type="caution">
    <text evidence="3">The sequence shown here is derived from an EMBL/GenBank/DDBJ whole genome shotgun (WGS) entry which is preliminary data.</text>
</comment>
<organism evidence="3 4">
    <name type="scientific">Candidatus Woesebacteria bacterium GW2011_GWB1_39_10</name>
    <dbReference type="NCBI Taxonomy" id="1618572"/>
    <lineage>
        <taxon>Bacteria</taxon>
        <taxon>Candidatus Woeseibacteriota</taxon>
    </lineage>
</organism>
<proteinExistence type="predicted"/>
<sequence>MRDTKILLVSHIYYTDSGPVYGPVNVIKDYLENKKRKYLLIGYPLVSKLPLIIKSFFETINTIFKSISYKPDIFIGIDPLNAFAGIVLKKLDLVNKTIFYCVDYTPTRFENKFLNICYLKIDEFCAKNSDEVWNVSTRIIEVRKKQGVANEKIKFIPNSPSFDKCPRLPINKIDRNKIVMVMGLTHSPIFDLVLKSFKKVSKELPNLNLSLIGTGVYQGKLAAKVSKMRLSKNVKLLGQLSNKDLLEEVSKSSLALAIYTFSKNYSWVYYGDSKKAREYLACGVPIVITDVVGTSEDVRKYDAGLVIKLSVEELTQAIEKIIRDNKLWLKYRENAIKLGRDFDIDSILSTNL</sequence>
<dbReference type="SUPFAM" id="SSF53756">
    <property type="entry name" value="UDP-Glycosyltransferase/glycogen phosphorylase"/>
    <property type="match status" value="1"/>
</dbReference>
<dbReference type="PANTHER" id="PTHR46401:SF2">
    <property type="entry name" value="GLYCOSYLTRANSFERASE WBBK-RELATED"/>
    <property type="match status" value="1"/>
</dbReference>
<evidence type="ECO:0000256" key="1">
    <source>
        <dbReference type="ARBA" id="ARBA00022679"/>
    </source>
</evidence>
<dbReference type="GO" id="GO:0009103">
    <property type="term" value="P:lipopolysaccharide biosynthetic process"/>
    <property type="evidence" value="ECO:0007669"/>
    <property type="project" value="TreeGrafter"/>
</dbReference>
<accession>A0A0G0LLA7</accession>
<dbReference type="CDD" id="cd03801">
    <property type="entry name" value="GT4_PimA-like"/>
    <property type="match status" value="1"/>
</dbReference>
<dbReference type="Pfam" id="PF00534">
    <property type="entry name" value="Glycos_transf_1"/>
    <property type="match status" value="1"/>
</dbReference>
<dbReference type="Gene3D" id="3.40.50.2000">
    <property type="entry name" value="Glycogen Phosphorylase B"/>
    <property type="match status" value="2"/>
</dbReference>
<evidence type="ECO:0000259" key="2">
    <source>
        <dbReference type="Pfam" id="PF00534"/>
    </source>
</evidence>
<dbReference type="EMBL" id="LBVU01000004">
    <property type="protein sequence ID" value="KKQ91822.1"/>
    <property type="molecule type" value="Genomic_DNA"/>
</dbReference>
<reference evidence="3 4" key="1">
    <citation type="journal article" date="2015" name="Nature">
        <title>rRNA introns, odd ribosomes, and small enigmatic genomes across a large radiation of phyla.</title>
        <authorList>
            <person name="Brown C.T."/>
            <person name="Hug L.A."/>
            <person name="Thomas B.C."/>
            <person name="Sharon I."/>
            <person name="Castelle C.J."/>
            <person name="Singh A."/>
            <person name="Wilkins M.J."/>
            <person name="Williams K.H."/>
            <person name="Banfield J.F."/>
        </authorList>
    </citation>
    <scope>NUCLEOTIDE SEQUENCE [LARGE SCALE GENOMIC DNA]</scope>
</reference>
<dbReference type="PANTHER" id="PTHR46401">
    <property type="entry name" value="GLYCOSYLTRANSFERASE WBBK-RELATED"/>
    <property type="match status" value="1"/>
</dbReference>
<dbReference type="STRING" id="1618572.UT17_C0004G0170"/>
<evidence type="ECO:0000313" key="4">
    <source>
        <dbReference type="Proteomes" id="UP000034774"/>
    </source>
</evidence>
<evidence type="ECO:0000313" key="3">
    <source>
        <dbReference type="EMBL" id="KKQ91822.1"/>
    </source>
</evidence>
<protein>
    <submittedName>
        <fullName evidence="3">Glycosyltransferase</fullName>
    </submittedName>
</protein>
<dbReference type="Proteomes" id="UP000034774">
    <property type="component" value="Unassembled WGS sequence"/>
</dbReference>